<proteinExistence type="predicted"/>
<dbReference type="Pfam" id="PF12146">
    <property type="entry name" value="Hydrolase_4"/>
    <property type="match status" value="1"/>
</dbReference>
<protein>
    <recommendedName>
        <fullName evidence="1">Serine aminopeptidase S33 domain-containing protein</fullName>
    </recommendedName>
</protein>
<dbReference type="SUPFAM" id="SSF53474">
    <property type="entry name" value="alpha/beta-Hydrolases"/>
    <property type="match status" value="1"/>
</dbReference>
<organism evidence="2 3">
    <name type="scientific">Runella defluvii</name>
    <dbReference type="NCBI Taxonomy" id="370973"/>
    <lineage>
        <taxon>Bacteria</taxon>
        <taxon>Pseudomonadati</taxon>
        <taxon>Bacteroidota</taxon>
        <taxon>Cytophagia</taxon>
        <taxon>Cytophagales</taxon>
        <taxon>Spirosomataceae</taxon>
        <taxon>Runella</taxon>
    </lineage>
</organism>
<dbReference type="AlphaFoldDB" id="A0A7W6ER40"/>
<comment type="caution">
    <text evidence="2">The sequence shown here is derived from an EMBL/GenBank/DDBJ whole genome shotgun (WGS) entry which is preliminary data.</text>
</comment>
<dbReference type="EMBL" id="JACIBY010000006">
    <property type="protein sequence ID" value="MBB3839294.1"/>
    <property type="molecule type" value="Genomic_DNA"/>
</dbReference>
<feature type="domain" description="Serine aminopeptidase S33" evidence="1">
    <location>
        <begin position="69"/>
        <end position="179"/>
    </location>
</feature>
<dbReference type="InterPro" id="IPR029058">
    <property type="entry name" value="AB_hydrolase_fold"/>
</dbReference>
<accession>A0A7W6ER40</accession>
<keyword evidence="3" id="KW-1185">Reference proteome</keyword>
<gene>
    <name evidence="2" type="ORF">FHS57_003300</name>
</gene>
<dbReference type="PANTHER" id="PTHR12277:SF81">
    <property type="entry name" value="PROTEIN ABHD13"/>
    <property type="match status" value="1"/>
</dbReference>
<evidence type="ECO:0000313" key="2">
    <source>
        <dbReference type="EMBL" id="MBB3839294.1"/>
    </source>
</evidence>
<dbReference type="RefSeq" id="WP_183975424.1">
    <property type="nucleotide sequence ID" value="NZ_JACIBY010000006.1"/>
</dbReference>
<evidence type="ECO:0000313" key="3">
    <source>
        <dbReference type="Proteomes" id="UP000541352"/>
    </source>
</evidence>
<dbReference type="Gene3D" id="3.40.50.1820">
    <property type="entry name" value="alpha/beta hydrolase"/>
    <property type="match status" value="1"/>
</dbReference>
<dbReference type="InterPro" id="IPR022742">
    <property type="entry name" value="Hydrolase_4"/>
</dbReference>
<dbReference type="Proteomes" id="UP000541352">
    <property type="component" value="Unassembled WGS sequence"/>
</dbReference>
<reference evidence="2 3" key="1">
    <citation type="submission" date="2020-08" db="EMBL/GenBank/DDBJ databases">
        <title>Genomic Encyclopedia of Type Strains, Phase IV (KMG-IV): sequencing the most valuable type-strain genomes for metagenomic binning, comparative biology and taxonomic classification.</title>
        <authorList>
            <person name="Goeker M."/>
        </authorList>
    </citation>
    <scope>NUCLEOTIDE SEQUENCE [LARGE SCALE GENOMIC DNA]</scope>
    <source>
        <strain evidence="2 3">DSM 17976</strain>
    </source>
</reference>
<evidence type="ECO:0000259" key="1">
    <source>
        <dbReference type="Pfam" id="PF12146"/>
    </source>
</evidence>
<dbReference type="PANTHER" id="PTHR12277">
    <property type="entry name" value="ALPHA/BETA HYDROLASE DOMAIN-CONTAINING PROTEIN"/>
    <property type="match status" value="1"/>
</dbReference>
<sequence>MLRFLVYLFAFYLLVGLLFWAGHPFILFQPTLLSADFRYQFPQPFQEVTLKPAPDVHLNALWFRTSAQPRQGVVLFFHGNRDNLTRWGREYATRFTQRGYDVLMYDYRTYGKSTGPRSEVALHHDADYVYNAIRKQCVEGSIVVYGYSLGTGMASRVAANHRPRLLILEAPYATIPTLFRTQLPIYPYKWLSRYKFRTDSCFQHIHCPIQLFHGTRDRVVPYANSQLLLRAPTSAKVTLTTIPNGTHRDLDTSKRYQERLNYLLIPHRH</sequence>
<name>A0A7W6ER40_9BACT</name>